<comment type="caution">
    <text evidence="1">The sequence shown here is derived from an EMBL/GenBank/DDBJ whole genome shotgun (WGS) entry which is preliminary data.</text>
</comment>
<dbReference type="PATRIC" id="fig|502682.8.peg.199"/>
<dbReference type="OrthoDB" id="4759734at2"/>
<dbReference type="Proteomes" id="UP000053070">
    <property type="component" value="Unassembled WGS sequence"/>
</dbReference>
<dbReference type="STRING" id="502682.BMF35_a1619"/>
<sequence>MTFTGWLIVFAIMAAAILAAWLTARIRNVTVRRLLYVVGPLLPLLVYAIIGLAWACLPLEEGERCYGYGMGWTILSPFWASWLVAFLIGLGYARSNRSVNAGD</sequence>
<dbReference type="RefSeq" id="WP_047005511.1">
    <property type="nucleotide sequence ID" value="NZ_CP018097.1"/>
</dbReference>
<protein>
    <submittedName>
        <fullName evidence="1">Uncharacterized protein</fullName>
    </submittedName>
</protein>
<dbReference type="EMBL" id="LBHC01000001">
    <property type="protein sequence ID" value="KLE32660.1"/>
    <property type="molecule type" value="Genomic_DNA"/>
</dbReference>
<accession>A0A0G9MPN8</accession>
<reference evidence="1 2" key="1">
    <citation type="submission" date="2015-04" db="EMBL/GenBank/DDBJ databases">
        <title>The draft genome sequence of Erythrobacr gangjinensis K7-2.</title>
        <authorList>
            <person name="Zhuang L."/>
            <person name="Liu Y."/>
            <person name="Shao Z."/>
        </authorList>
    </citation>
    <scope>NUCLEOTIDE SEQUENCE [LARGE SCALE GENOMIC DNA]</scope>
    <source>
        <strain evidence="1 2">K7-2</strain>
    </source>
</reference>
<dbReference type="AlphaFoldDB" id="A0A0G9MPN8"/>
<dbReference type="KEGG" id="egn:BMF35_a1619"/>
<evidence type="ECO:0000313" key="2">
    <source>
        <dbReference type="Proteomes" id="UP000053070"/>
    </source>
</evidence>
<name>A0A0G9MPN8_9SPHN</name>
<proteinExistence type="predicted"/>
<gene>
    <name evidence="1" type="ORF">AAW01_00965</name>
</gene>
<organism evidence="1 2">
    <name type="scientific">Aurantiacibacter gangjinensis</name>
    <dbReference type="NCBI Taxonomy" id="502682"/>
    <lineage>
        <taxon>Bacteria</taxon>
        <taxon>Pseudomonadati</taxon>
        <taxon>Pseudomonadota</taxon>
        <taxon>Alphaproteobacteria</taxon>
        <taxon>Sphingomonadales</taxon>
        <taxon>Erythrobacteraceae</taxon>
        <taxon>Aurantiacibacter</taxon>
    </lineage>
</organism>
<keyword evidence="2" id="KW-1185">Reference proteome</keyword>
<evidence type="ECO:0000313" key="1">
    <source>
        <dbReference type="EMBL" id="KLE32660.1"/>
    </source>
</evidence>